<protein>
    <submittedName>
        <fullName evidence="2">Uncharacterized protein</fullName>
    </submittedName>
</protein>
<feature type="transmembrane region" description="Helical" evidence="1">
    <location>
        <begin position="100"/>
        <end position="124"/>
    </location>
</feature>
<dbReference type="RefSeq" id="WP_083061517.1">
    <property type="nucleotide sequence ID" value="NZ_JACKVM010000001.1"/>
</dbReference>
<dbReference type="Proteomes" id="UP000192366">
    <property type="component" value="Unassembled WGS sequence"/>
</dbReference>
<dbReference type="AlphaFoldDB" id="A0A1W9YQ72"/>
<keyword evidence="1" id="KW-1133">Transmembrane helix</keyword>
<sequence length="225" mass="23583">MNTNTLVTYLVPVVVAILTAAGGVVGVSFRDADAYDRRRGMWLWMLVIATGIVTMAAMDTASGVGAPISAAGLTVSACAAAVGTHFLWRRIVPDSEPRTVRLARIAIGLAVAVIVASVALTYVAGKGCRQAEPLMRTAWVESGYAQPGMPGQGPTPGEVADWAKRIRADADKVTAGGVGPRAQRLADVADEIAAANADGDWARQALISTEYFDVLGTFLRQCQPQ</sequence>
<proteinExistence type="predicted"/>
<accession>A0A1W9YQ72</accession>
<evidence type="ECO:0000313" key="3">
    <source>
        <dbReference type="Proteomes" id="UP000192366"/>
    </source>
</evidence>
<dbReference type="OrthoDB" id="4625712at2"/>
<dbReference type="STRING" id="564198.BST17_24585"/>
<organism evidence="2 3">
    <name type="scientific">Mycolicibacterium bacteremicum</name>
    <name type="common">Mycobacterium bacteremicum</name>
    <dbReference type="NCBI Taxonomy" id="564198"/>
    <lineage>
        <taxon>Bacteria</taxon>
        <taxon>Bacillati</taxon>
        <taxon>Actinomycetota</taxon>
        <taxon>Actinomycetes</taxon>
        <taxon>Mycobacteriales</taxon>
        <taxon>Mycobacteriaceae</taxon>
        <taxon>Mycolicibacterium</taxon>
    </lineage>
</organism>
<keyword evidence="1" id="KW-0472">Membrane</keyword>
<feature type="transmembrane region" description="Helical" evidence="1">
    <location>
        <begin position="6"/>
        <end position="29"/>
    </location>
</feature>
<keyword evidence="1" id="KW-0812">Transmembrane</keyword>
<keyword evidence="3" id="KW-1185">Reference proteome</keyword>
<evidence type="ECO:0000256" key="1">
    <source>
        <dbReference type="SAM" id="Phobius"/>
    </source>
</evidence>
<feature type="transmembrane region" description="Helical" evidence="1">
    <location>
        <begin position="64"/>
        <end position="88"/>
    </location>
</feature>
<dbReference type="EMBL" id="MVHJ01000032">
    <property type="protein sequence ID" value="ORA02215.1"/>
    <property type="molecule type" value="Genomic_DNA"/>
</dbReference>
<name>A0A1W9YQ72_MYCBA</name>
<gene>
    <name evidence="2" type="ORF">BST17_24585</name>
</gene>
<comment type="caution">
    <text evidence="2">The sequence shown here is derived from an EMBL/GenBank/DDBJ whole genome shotgun (WGS) entry which is preliminary data.</text>
</comment>
<evidence type="ECO:0000313" key="2">
    <source>
        <dbReference type="EMBL" id="ORA02215.1"/>
    </source>
</evidence>
<feature type="transmembrane region" description="Helical" evidence="1">
    <location>
        <begin position="41"/>
        <end position="58"/>
    </location>
</feature>
<reference evidence="2 3" key="1">
    <citation type="submission" date="2017-02" db="EMBL/GenBank/DDBJ databases">
        <title>The new phylogeny of genus Mycobacterium.</title>
        <authorList>
            <person name="Tortoli E."/>
            <person name="Trovato A."/>
            <person name="Cirillo D.M."/>
        </authorList>
    </citation>
    <scope>NUCLEOTIDE SEQUENCE [LARGE SCALE GENOMIC DNA]</scope>
    <source>
        <strain evidence="2 3">DSM 45578</strain>
    </source>
</reference>